<dbReference type="GO" id="GO:0016773">
    <property type="term" value="F:phosphotransferase activity, alcohol group as acceptor"/>
    <property type="evidence" value="ECO:0007669"/>
    <property type="project" value="UniProtKB-UniRule"/>
</dbReference>
<dbReference type="OrthoDB" id="9763949at2"/>
<dbReference type="EC" id="2.7.1.170" evidence="2"/>
<dbReference type="InterPro" id="IPR005338">
    <property type="entry name" value="Anhydro_N_Ac-Mur_kinase"/>
</dbReference>
<keyword evidence="2" id="KW-0547">Nucleotide-binding</keyword>
<dbReference type="RefSeq" id="WP_072777146.1">
    <property type="nucleotide sequence ID" value="NZ_FQXC01000002.1"/>
</dbReference>
<dbReference type="NCBIfam" id="NF007141">
    <property type="entry name" value="PRK09585.1-5"/>
    <property type="match status" value="1"/>
</dbReference>
<dbReference type="GO" id="GO:0005524">
    <property type="term" value="F:ATP binding"/>
    <property type="evidence" value="ECO:0007669"/>
    <property type="project" value="UniProtKB-UniRule"/>
</dbReference>
<evidence type="ECO:0000256" key="2">
    <source>
        <dbReference type="HAMAP-Rule" id="MF_01270"/>
    </source>
</evidence>
<dbReference type="Gene3D" id="3.30.420.40">
    <property type="match status" value="2"/>
</dbReference>
<dbReference type="PANTHER" id="PTHR30605">
    <property type="entry name" value="ANHYDRO-N-ACETYLMURAMIC ACID KINASE"/>
    <property type="match status" value="1"/>
</dbReference>
<dbReference type="InterPro" id="IPR043129">
    <property type="entry name" value="ATPase_NBD"/>
</dbReference>
<comment type="catalytic activity">
    <reaction evidence="2">
        <text>1,6-anhydro-N-acetyl-beta-muramate + ATP + H2O = N-acetyl-D-muramate 6-phosphate + ADP + H(+)</text>
        <dbReference type="Rhea" id="RHEA:24952"/>
        <dbReference type="ChEBI" id="CHEBI:15377"/>
        <dbReference type="ChEBI" id="CHEBI:15378"/>
        <dbReference type="ChEBI" id="CHEBI:30616"/>
        <dbReference type="ChEBI" id="CHEBI:58690"/>
        <dbReference type="ChEBI" id="CHEBI:58722"/>
        <dbReference type="ChEBI" id="CHEBI:456216"/>
        <dbReference type="EC" id="2.7.1.170"/>
    </reaction>
</comment>
<comment type="pathway">
    <text evidence="2">Cell wall biogenesis; peptidoglycan recycling.</text>
</comment>
<comment type="pathway">
    <text evidence="2">Amino-sugar metabolism; 1,6-anhydro-N-acetylmuramate degradation.</text>
</comment>
<sequence length="366" mass="37991">MKGKLAEPIWALGAMSGTSLDGVDVAMIRTDGRTISEFGASGYRPYSAEEQAILRAALGQWPGDEDVAAAEHVVLDAHLAALRGFDGADVVGFHGQTLAHEPQGRGTHQVGDGAALAAALGGTVVSDFRSSDVELGGQGAPLAPFFHWACAKWIKADAPLAFLNLGGVGNLTWVDPHADAPEADGALLAFDTGPANAPINDLMMERRGVPFDKDGALAAQGNVVDGALELFLDEGYFLKMPPKSLDRNDFSLMLDLVRELGDADAAATMTAMAAAAVMRGMEHCPVPPSKVLVTGGGRKNPVMMAMLETALDCPVRPVEVVGLDGDMLEAQAFAYLAVRVIRGLPTSAPGTTGVRAPVGGGIVSRN</sequence>
<dbReference type="EMBL" id="FQXC01000002">
    <property type="protein sequence ID" value="SHH27121.1"/>
    <property type="molecule type" value="Genomic_DNA"/>
</dbReference>
<organism evidence="3 4">
    <name type="scientific">Marivita hallyeonensis</name>
    <dbReference type="NCBI Taxonomy" id="996342"/>
    <lineage>
        <taxon>Bacteria</taxon>
        <taxon>Pseudomonadati</taxon>
        <taxon>Pseudomonadota</taxon>
        <taxon>Alphaproteobacteria</taxon>
        <taxon>Rhodobacterales</taxon>
        <taxon>Roseobacteraceae</taxon>
        <taxon>Marivita</taxon>
    </lineage>
</organism>
<dbReference type="HAMAP" id="MF_01270">
    <property type="entry name" value="AnhMurNAc_kinase"/>
    <property type="match status" value="1"/>
</dbReference>
<keyword evidence="2 3" id="KW-0418">Kinase</keyword>
<keyword evidence="2" id="KW-0067">ATP-binding</keyword>
<dbReference type="GO" id="GO:0097175">
    <property type="term" value="P:1,6-anhydro-N-acetyl-beta-muramic acid catabolic process"/>
    <property type="evidence" value="ECO:0007669"/>
    <property type="project" value="UniProtKB-UniRule"/>
</dbReference>
<dbReference type="Proteomes" id="UP000184221">
    <property type="component" value="Unassembled WGS sequence"/>
</dbReference>
<evidence type="ECO:0000256" key="1">
    <source>
        <dbReference type="ARBA" id="ARBA00023277"/>
    </source>
</evidence>
<comment type="similarity">
    <text evidence="2">Belongs to the anhydro-N-acetylmuramic acid kinase family.</text>
</comment>
<dbReference type="UniPathway" id="UPA00343"/>
<keyword evidence="1 2" id="KW-0119">Carbohydrate metabolism</keyword>
<keyword evidence="4" id="KW-1185">Reference proteome</keyword>
<accession>A0A1M5RLN1</accession>
<evidence type="ECO:0000313" key="4">
    <source>
        <dbReference type="Proteomes" id="UP000184221"/>
    </source>
</evidence>
<dbReference type="SUPFAM" id="SSF53067">
    <property type="entry name" value="Actin-like ATPase domain"/>
    <property type="match status" value="1"/>
</dbReference>
<dbReference type="PANTHER" id="PTHR30605:SF0">
    <property type="entry name" value="ANHYDRO-N-ACETYLMURAMIC ACID KINASE"/>
    <property type="match status" value="1"/>
</dbReference>
<feature type="binding site" evidence="2">
    <location>
        <begin position="17"/>
        <end position="24"/>
    </location>
    <ligand>
        <name>ATP</name>
        <dbReference type="ChEBI" id="CHEBI:30616"/>
    </ligand>
</feature>
<comment type="function">
    <text evidence="2">Catalyzes the specific phosphorylation of 1,6-anhydro-N-acetylmuramic acid (anhMurNAc) with the simultaneous cleavage of the 1,6-anhydro ring, generating MurNAc-6-P. Is required for the utilization of anhMurNAc either imported from the medium or derived from its own cell wall murein, and thus plays a role in cell wall recycling.</text>
</comment>
<proteinExistence type="inferred from homology"/>
<keyword evidence="2" id="KW-0808">Transferase</keyword>
<dbReference type="GO" id="GO:0009254">
    <property type="term" value="P:peptidoglycan turnover"/>
    <property type="evidence" value="ECO:0007669"/>
    <property type="project" value="UniProtKB-UniRule"/>
</dbReference>
<dbReference type="STRING" id="996342.SAMN05443551_1805"/>
<dbReference type="GO" id="GO:0006040">
    <property type="term" value="P:amino sugar metabolic process"/>
    <property type="evidence" value="ECO:0007669"/>
    <property type="project" value="InterPro"/>
</dbReference>
<dbReference type="UniPathway" id="UPA00544"/>
<dbReference type="GO" id="GO:0016301">
    <property type="term" value="F:kinase activity"/>
    <property type="evidence" value="ECO:0007669"/>
    <property type="project" value="UniProtKB-KW"/>
</dbReference>
<evidence type="ECO:0000313" key="3">
    <source>
        <dbReference type="EMBL" id="SHH27121.1"/>
    </source>
</evidence>
<dbReference type="AlphaFoldDB" id="A0A1M5RLN1"/>
<name>A0A1M5RLN1_9RHOB</name>
<protein>
    <recommendedName>
        <fullName evidence="2">Anhydro-N-acetylmuramic acid kinase</fullName>
        <ecNumber evidence="2">2.7.1.170</ecNumber>
    </recommendedName>
    <alternativeName>
        <fullName evidence="2">AnhMurNAc kinase</fullName>
    </alternativeName>
</protein>
<dbReference type="Pfam" id="PF03702">
    <property type="entry name" value="AnmK"/>
    <property type="match status" value="1"/>
</dbReference>
<gene>
    <name evidence="2" type="primary">anmK</name>
    <name evidence="3" type="ORF">SAMN05443551_1805</name>
</gene>
<reference evidence="3 4" key="1">
    <citation type="submission" date="2016-11" db="EMBL/GenBank/DDBJ databases">
        <authorList>
            <person name="Jaros S."/>
            <person name="Januszkiewicz K."/>
            <person name="Wedrychowicz H."/>
        </authorList>
    </citation>
    <scope>NUCLEOTIDE SEQUENCE [LARGE SCALE GENOMIC DNA]</scope>
    <source>
        <strain evidence="3 4">DSM 29431</strain>
    </source>
</reference>